<gene>
    <name evidence="1" type="ORF">CH63R_04595</name>
</gene>
<name>A0A1B7YJP0_COLHI</name>
<evidence type="ECO:0000313" key="2">
    <source>
        <dbReference type="Proteomes" id="UP000092177"/>
    </source>
</evidence>
<dbReference type="VEuPathDB" id="FungiDB:CH63R_04595"/>
<accession>A0A1B7YJP0</accession>
<keyword evidence="2" id="KW-1185">Reference proteome</keyword>
<dbReference type="Proteomes" id="UP000092177">
    <property type="component" value="Chromosome 3"/>
</dbReference>
<dbReference type="EMBL" id="LTAN01000003">
    <property type="protein sequence ID" value="OBR12299.1"/>
    <property type="molecule type" value="Genomic_DNA"/>
</dbReference>
<proteinExistence type="predicted"/>
<organism evidence="1 2">
    <name type="scientific">Colletotrichum higginsianum (strain IMI 349063)</name>
    <name type="common">Crucifer anthracnose fungus</name>
    <dbReference type="NCBI Taxonomy" id="759273"/>
    <lineage>
        <taxon>Eukaryota</taxon>
        <taxon>Fungi</taxon>
        <taxon>Dikarya</taxon>
        <taxon>Ascomycota</taxon>
        <taxon>Pezizomycotina</taxon>
        <taxon>Sordariomycetes</taxon>
        <taxon>Hypocreomycetidae</taxon>
        <taxon>Glomerellales</taxon>
        <taxon>Glomerellaceae</taxon>
        <taxon>Colletotrichum</taxon>
        <taxon>Colletotrichum destructivum species complex</taxon>
    </lineage>
</organism>
<reference evidence="2" key="1">
    <citation type="journal article" date="2017" name="BMC Genomics">
        <title>Gapless genome assembly of Colletotrichum higginsianum reveals chromosome structure and association of transposable elements with secondary metabolite gene clusters.</title>
        <authorList>
            <person name="Dallery J.-F."/>
            <person name="Lapalu N."/>
            <person name="Zampounis A."/>
            <person name="Pigne S."/>
            <person name="Luyten I."/>
            <person name="Amselem J."/>
            <person name="Wittenberg A.H.J."/>
            <person name="Zhou S."/>
            <person name="de Queiroz M.V."/>
            <person name="Robin G.P."/>
            <person name="Auger A."/>
            <person name="Hainaut M."/>
            <person name="Henrissat B."/>
            <person name="Kim K.-T."/>
            <person name="Lee Y.-H."/>
            <person name="Lespinet O."/>
            <person name="Schwartz D.C."/>
            <person name="Thon M.R."/>
            <person name="O'Connell R.J."/>
        </authorList>
    </citation>
    <scope>NUCLEOTIDE SEQUENCE [LARGE SCALE GENOMIC DNA]</scope>
    <source>
        <strain evidence="2">IMI 349063</strain>
    </source>
</reference>
<evidence type="ECO:0000313" key="1">
    <source>
        <dbReference type="EMBL" id="OBR12299.1"/>
    </source>
</evidence>
<dbReference type="GeneID" id="28863677"/>
<comment type="caution">
    <text evidence="1">The sequence shown here is derived from an EMBL/GenBank/DDBJ whole genome shotgun (WGS) entry which is preliminary data.</text>
</comment>
<dbReference type="RefSeq" id="XP_018160816.1">
    <property type="nucleotide sequence ID" value="XM_018299570.1"/>
</dbReference>
<dbReference type="KEGG" id="chig:CH63R_04595"/>
<sequence>MYPKGTPCPCAKSLDVPKIREDAELTRVGATIDIFRYHTRSGAAGSESHSQRTNRFGLDPETWVTFSSEVSCSFLIWPWPLSISVSTHTHLSYCLDESSRSWGA</sequence>
<dbReference type="AlphaFoldDB" id="A0A1B7YJP0"/>
<protein>
    <submittedName>
        <fullName evidence="1">Uncharacterized protein</fullName>
    </submittedName>
</protein>